<evidence type="ECO:0000313" key="2">
    <source>
        <dbReference type="EMBL" id="KAK8519914.1"/>
    </source>
</evidence>
<organism evidence="2 3">
    <name type="scientific">Hibiscus sabdariffa</name>
    <name type="common">roselle</name>
    <dbReference type="NCBI Taxonomy" id="183260"/>
    <lineage>
        <taxon>Eukaryota</taxon>
        <taxon>Viridiplantae</taxon>
        <taxon>Streptophyta</taxon>
        <taxon>Embryophyta</taxon>
        <taxon>Tracheophyta</taxon>
        <taxon>Spermatophyta</taxon>
        <taxon>Magnoliopsida</taxon>
        <taxon>eudicotyledons</taxon>
        <taxon>Gunneridae</taxon>
        <taxon>Pentapetalae</taxon>
        <taxon>rosids</taxon>
        <taxon>malvids</taxon>
        <taxon>Malvales</taxon>
        <taxon>Malvaceae</taxon>
        <taxon>Malvoideae</taxon>
        <taxon>Hibiscus</taxon>
    </lineage>
</organism>
<evidence type="ECO:0000313" key="3">
    <source>
        <dbReference type="Proteomes" id="UP001472677"/>
    </source>
</evidence>
<keyword evidence="3" id="KW-1185">Reference proteome</keyword>
<dbReference type="Pfam" id="PF08276">
    <property type="entry name" value="PAN_2"/>
    <property type="match status" value="1"/>
</dbReference>
<dbReference type="PANTHER" id="PTHR32444">
    <property type="entry name" value="BULB-TYPE LECTIN DOMAIN-CONTAINING PROTEIN"/>
    <property type="match status" value="1"/>
</dbReference>
<dbReference type="Proteomes" id="UP001472677">
    <property type="component" value="Unassembled WGS sequence"/>
</dbReference>
<dbReference type="SMART" id="SM00473">
    <property type="entry name" value="PAN_AP"/>
    <property type="match status" value="1"/>
</dbReference>
<evidence type="ECO:0000259" key="1">
    <source>
        <dbReference type="PROSITE" id="PS50948"/>
    </source>
</evidence>
<reference evidence="2 3" key="1">
    <citation type="journal article" date="2024" name="G3 (Bethesda)">
        <title>Genome assembly of Hibiscus sabdariffa L. provides insights into metabolisms of medicinal natural products.</title>
        <authorList>
            <person name="Kim T."/>
        </authorList>
    </citation>
    <scope>NUCLEOTIDE SEQUENCE [LARGE SCALE GENOMIC DNA]</scope>
    <source>
        <strain evidence="2">TK-2024</strain>
        <tissue evidence="2">Old leaves</tissue>
    </source>
</reference>
<dbReference type="PROSITE" id="PS50948">
    <property type="entry name" value="PAN"/>
    <property type="match status" value="1"/>
</dbReference>
<gene>
    <name evidence="2" type="ORF">V6N12_003880</name>
</gene>
<proteinExistence type="predicted"/>
<dbReference type="PANTHER" id="PTHR32444:SF247">
    <property type="entry name" value="OS01G0958200 PROTEIN"/>
    <property type="match status" value="1"/>
</dbReference>
<protein>
    <recommendedName>
        <fullName evidence="1">Apple domain-containing protein</fullName>
    </recommendedName>
</protein>
<name>A0ABR2CJT8_9ROSI</name>
<feature type="domain" description="Apple" evidence="1">
    <location>
        <begin position="66"/>
        <end position="149"/>
    </location>
</feature>
<sequence>MPARMRIMSTSQDWDRIHIFRSPEHLCKYLVGSHEDCRHSNCGILVLLNGEGRTIWSSYCSISDRCIIRLYRYWIPEFPRVKFSASASDFNSTMNLEECEPQCLKKCSCTAYASSDVRYGGSGCQLWFGEMIDIKLNPGRGQLIYVPMVMSEIDETWKGTNKTTEERRMWIVVSCMC</sequence>
<accession>A0ABR2CJT8</accession>
<dbReference type="CDD" id="cd01098">
    <property type="entry name" value="PAN_AP_plant"/>
    <property type="match status" value="1"/>
</dbReference>
<dbReference type="EMBL" id="JBBPBM010000049">
    <property type="protein sequence ID" value="KAK8519914.1"/>
    <property type="molecule type" value="Genomic_DNA"/>
</dbReference>
<comment type="caution">
    <text evidence="2">The sequence shown here is derived from an EMBL/GenBank/DDBJ whole genome shotgun (WGS) entry which is preliminary data.</text>
</comment>
<dbReference type="InterPro" id="IPR003609">
    <property type="entry name" value="Pan_app"/>
</dbReference>